<evidence type="ECO:0000259" key="1">
    <source>
        <dbReference type="Pfam" id="PF13649"/>
    </source>
</evidence>
<dbReference type="Gene3D" id="3.40.50.150">
    <property type="entry name" value="Vaccinia Virus protein VP39"/>
    <property type="match status" value="1"/>
</dbReference>
<proteinExistence type="predicted"/>
<dbReference type="OrthoDB" id="9804312at2"/>
<feature type="domain" description="Methyltransferase" evidence="1">
    <location>
        <begin position="40"/>
        <end position="129"/>
    </location>
</feature>
<dbReference type="Pfam" id="PF13649">
    <property type="entry name" value="Methyltransf_25"/>
    <property type="match status" value="1"/>
</dbReference>
<name>A0A2V3AC09_9BACI</name>
<keyword evidence="2" id="KW-0808">Transferase</keyword>
<dbReference type="AlphaFoldDB" id="A0A2V3AC09"/>
<dbReference type="Proteomes" id="UP000247150">
    <property type="component" value="Unassembled WGS sequence"/>
</dbReference>
<evidence type="ECO:0000313" key="3">
    <source>
        <dbReference type="Proteomes" id="UP000247150"/>
    </source>
</evidence>
<dbReference type="EMBL" id="QGTW01000002">
    <property type="protein sequence ID" value="PWW31064.1"/>
    <property type="molecule type" value="Genomic_DNA"/>
</dbReference>
<dbReference type="CDD" id="cd02440">
    <property type="entry name" value="AdoMet_MTases"/>
    <property type="match status" value="1"/>
</dbReference>
<gene>
    <name evidence="2" type="ORF">DFO73_10258</name>
</gene>
<accession>A0A2V3AC09</accession>
<reference evidence="2 3" key="1">
    <citation type="submission" date="2018-05" db="EMBL/GenBank/DDBJ databases">
        <title>Freshwater and sediment microbial communities from various areas in North America, analyzing microbe dynamics in response to fracking.</title>
        <authorList>
            <person name="Lamendella R."/>
        </authorList>
    </citation>
    <scope>NUCLEOTIDE SEQUENCE [LARGE SCALE GENOMIC DNA]</scope>
    <source>
        <strain evidence="2 3">15_TX</strain>
    </source>
</reference>
<evidence type="ECO:0000313" key="2">
    <source>
        <dbReference type="EMBL" id="PWW31064.1"/>
    </source>
</evidence>
<keyword evidence="2" id="KW-0489">Methyltransferase</keyword>
<dbReference type="GO" id="GO:0008168">
    <property type="term" value="F:methyltransferase activity"/>
    <property type="evidence" value="ECO:0007669"/>
    <property type="project" value="UniProtKB-KW"/>
</dbReference>
<comment type="caution">
    <text evidence="2">The sequence shown here is derived from an EMBL/GenBank/DDBJ whole genome shotgun (WGS) entry which is preliminary data.</text>
</comment>
<dbReference type="SUPFAM" id="SSF53335">
    <property type="entry name" value="S-adenosyl-L-methionine-dependent methyltransferases"/>
    <property type="match status" value="1"/>
</dbReference>
<dbReference type="GO" id="GO:0032259">
    <property type="term" value="P:methylation"/>
    <property type="evidence" value="ECO:0007669"/>
    <property type="project" value="UniProtKB-KW"/>
</dbReference>
<organism evidence="2 3">
    <name type="scientific">Cytobacillus oceanisediminis</name>
    <dbReference type="NCBI Taxonomy" id="665099"/>
    <lineage>
        <taxon>Bacteria</taxon>
        <taxon>Bacillati</taxon>
        <taxon>Bacillota</taxon>
        <taxon>Bacilli</taxon>
        <taxon>Bacillales</taxon>
        <taxon>Bacillaceae</taxon>
        <taxon>Cytobacillus</taxon>
    </lineage>
</organism>
<sequence>MANLWEEKFGAEGYLYGEEPNEFIREQAYRLEGRKKIIAFAEGEGRNAVFLARKGHEVTAWDYTQNGLKKTEKLAERHNVRVETGQKDLIHDPVPSEEYDASIMVFGHFFKKDQKTVFDKLLSVVKPGGIVMVEVYSEDQLRYQTGGPKRVDMVYDPADLLEWIRGYRVLHFFYGEQERVEGTGHTGTGHVVQIILQKAKI</sequence>
<dbReference type="InterPro" id="IPR041698">
    <property type="entry name" value="Methyltransf_25"/>
</dbReference>
<protein>
    <submittedName>
        <fullName evidence="2">Methyltransferase family protein</fullName>
    </submittedName>
</protein>
<dbReference type="InterPro" id="IPR029063">
    <property type="entry name" value="SAM-dependent_MTases_sf"/>
</dbReference>
<dbReference type="RefSeq" id="WP_110063613.1">
    <property type="nucleotide sequence ID" value="NZ_QGTW01000002.1"/>
</dbReference>